<gene>
    <name evidence="1" type="ORF">ENO26_05055</name>
</gene>
<evidence type="ECO:0000313" key="1">
    <source>
        <dbReference type="EMBL" id="HEM66923.1"/>
    </source>
</evidence>
<comment type="caution">
    <text evidence="1">The sequence shown here is derived from an EMBL/GenBank/DDBJ whole genome shotgun (WGS) entry which is preliminary data.</text>
</comment>
<dbReference type="AlphaFoldDB" id="A0A7J2U3T7"/>
<name>A0A7J2U3T7_9CREN</name>
<proteinExistence type="predicted"/>
<accession>A0A7J2U3T7</accession>
<dbReference type="EMBL" id="DSEU01000038">
    <property type="protein sequence ID" value="HEM66923.1"/>
    <property type="molecule type" value="Genomic_DNA"/>
</dbReference>
<reference evidence="1" key="1">
    <citation type="journal article" date="2020" name="mSystems">
        <title>Genome- and Community-Level Interaction Insights into Carbon Utilization and Element Cycling Functions of Hydrothermarchaeota in Hydrothermal Sediment.</title>
        <authorList>
            <person name="Zhou Z."/>
            <person name="Liu Y."/>
            <person name="Xu W."/>
            <person name="Pan J."/>
            <person name="Luo Z.H."/>
            <person name="Li M."/>
        </authorList>
    </citation>
    <scope>NUCLEOTIDE SEQUENCE [LARGE SCALE GENOMIC DNA]</scope>
    <source>
        <strain evidence="1">SpSt-125</strain>
    </source>
</reference>
<organism evidence="1">
    <name type="scientific">Ignisphaera aggregans</name>
    <dbReference type="NCBI Taxonomy" id="334771"/>
    <lineage>
        <taxon>Archaea</taxon>
        <taxon>Thermoproteota</taxon>
        <taxon>Thermoprotei</taxon>
        <taxon>Desulfurococcales</taxon>
        <taxon>Desulfurococcaceae</taxon>
        <taxon>Ignisphaera</taxon>
    </lineage>
</organism>
<protein>
    <submittedName>
        <fullName evidence="1">Uncharacterized protein</fullName>
    </submittedName>
</protein>
<sequence>MSRRAVEEIIEGLEAELGIVGAVVLVKGSVACGEKCMRIFVEDFESFKKILIALVKQGISTGGLPIVVLENEGVDAIELSIVDYIDGLIVTYTTRKR</sequence>